<comment type="caution">
    <text evidence="1">The sequence shown here is derived from an EMBL/GenBank/DDBJ whole genome shotgun (WGS) entry which is preliminary data.</text>
</comment>
<reference evidence="1" key="3">
    <citation type="submission" date="2023-05" db="EMBL/GenBank/DDBJ databases">
        <authorList>
            <person name="Smith C.H."/>
        </authorList>
    </citation>
    <scope>NUCLEOTIDE SEQUENCE</scope>
    <source>
        <strain evidence="1">CHS0354</strain>
        <tissue evidence="1">Mantle</tissue>
    </source>
</reference>
<evidence type="ECO:0000313" key="1">
    <source>
        <dbReference type="EMBL" id="KAK3612370.1"/>
    </source>
</evidence>
<dbReference type="EMBL" id="JAEAOA010001901">
    <property type="protein sequence ID" value="KAK3612370.1"/>
    <property type="molecule type" value="Genomic_DNA"/>
</dbReference>
<protein>
    <submittedName>
        <fullName evidence="1">Uncharacterized protein</fullName>
    </submittedName>
</protein>
<organism evidence="1 2">
    <name type="scientific">Potamilus streckersoni</name>
    <dbReference type="NCBI Taxonomy" id="2493646"/>
    <lineage>
        <taxon>Eukaryota</taxon>
        <taxon>Metazoa</taxon>
        <taxon>Spiralia</taxon>
        <taxon>Lophotrochozoa</taxon>
        <taxon>Mollusca</taxon>
        <taxon>Bivalvia</taxon>
        <taxon>Autobranchia</taxon>
        <taxon>Heteroconchia</taxon>
        <taxon>Palaeoheterodonta</taxon>
        <taxon>Unionida</taxon>
        <taxon>Unionoidea</taxon>
        <taxon>Unionidae</taxon>
        <taxon>Ambleminae</taxon>
        <taxon>Lampsilini</taxon>
        <taxon>Potamilus</taxon>
    </lineage>
</organism>
<accession>A0AAE0TMN3</accession>
<proteinExistence type="predicted"/>
<name>A0AAE0TMN3_9BIVA</name>
<keyword evidence="2" id="KW-1185">Reference proteome</keyword>
<sequence>METIRRSHLLHNKEKLTFINNKKEFQMRPYREFVECIFEYLSEIEKGQAWTRNGSGRRLRNGSMGVNVTQCQYCQEEGMTDVKIYRQFDVGIDVKVDGKTPMLPFK</sequence>
<dbReference type="Proteomes" id="UP001195483">
    <property type="component" value="Unassembled WGS sequence"/>
</dbReference>
<evidence type="ECO:0000313" key="2">
    <source>
        <dbReference type="Proteomes" id="UP001195483"/>
    </source>
</evidence>
<gene>
    <name evidence="1" type="ORF">CHS0354_031962</name>
</gene>
<reference evidence="1" key="2">
    <citation type="journal article" date="2021" name="Genome Biol. Evol.">
        <title>Developing a high-quality reference genome for a parasitic bivalve with doubly uniparental inheritance (Bivalvia: Unionida).</title>
        <authorList>
            <person name="Smith C.H."/>
        </authorList>
    </citation>
    <scope>NUCLEOTIDE SEQUENCE</scope>
    <source>
        <strain evidence="1">CHS0354</strain>
        <tissue evidence="1">Mantle</tissue>
    </source>
</reference>
<dbReference type="AlphaFoldDB" id="A0AAE0TMN3"/>
<reference evidence="1" key="1">
    <citation type="journal article" date="2021" name="Genome Biol. Evol.">
        <title>A High-Quality Reference Genome for a Parasitic Bivalve with Doubly Uniparental Inheritance (Bivalvia: Unionida).</title>
        <authorList>
            <person name="Smith C.H."/>
        </authorList>
    </citation>
    <scope>NUCLEOTIDE SEQUENCE</scope>
    <source>
        <strain evidence="1">CHS0354</strain>
    </source>
</reference>